<feature type="repeat" description="PPR" evidence="2">
    <location>
        <begin position="413"/>
        <end position="448"/>
    </location>
</feature>
<organism evidence="3 4">
    <name type="scientific">Brassica cretica</name>
    <name type="common">Mustard</name>
    <dbReference type="NCBI Taxonomy" id="69181"/>
    <lineage>
        <taxon>Eukaryota</taxon>
        <taxon>Viridiplantae</taxon>
        <taxon>Streptophyta</taxon>
        <taxon>Embryophyta</taxon>
        <taxon>Tracheophyta</taxon>
        <taxon>Spermatophyta</taxon>
        <taxon>Magnoliopsida</taxon>
        <taxon>eudicotyledons</taxon>
        <taxon>Gunneridae</taxon>
        <taxon>Pentapetalae</taxon>
        <taxon>rosids</taxon>
        <taxon>malvids</taxon>
        <taxon>Brassicales</taxon>
        <taxon>Brassicaceae</taxon>
        <taxon>Brassiceae</taxon>
        <taxon>Brassica</taxon>
    </lineage>
</organism>
<dbReference type="PANTHER" id="PTHR47926:SF431">
    <property type="entry name" value="PENTATRICOPEPTIDE REPEAT-CONTAINING PROTEIN-RELATED"/>
    <property type="match status" value="1"/>
</dbReference>
<feature type="repeat" description="PPR" evidence="2">
    <location>
        <begin position="179"/>
        <end position="209"/>
    </location>
</feature>
<keyword evidence="1" id="KW-0677">Repeat</keyword>
<dbReference type="FunFam" id="1.25.40.10:FF:000144">
    <property type="entry name" value="Pentatricopeptide repeat-containing protein, mitochondrial"/>
    <property type="match status" value="1"/>
</dbReference>
<dbReference type="EMBL" id="QGKW02001660">
    <property type="protein sequence ID" value="KAF2580537.1"/>
    <property type="molecule type" value="Genomic_DNA"/>
</dbReference>
<feature type="repeat" description="PPR" evidence="2">
    <location>
        <begin position="210"/>
        <end position="244"/>
    </location>
</feature>
<dbReference type="PROSITE" id="PS51375">
    <property type="entry name" value="PPR"/>
    <property type="match status" value="8"/>
</dbReference>
<evidence type="ECO:0000313" key="3">
    <source>
        <dbReference type="EMBL" id="KAF2580537.1"/>
    </source>
</evidence>
<dbReference type="GO" id="GO:0009451">
    <property type="term" value="P:RNA modification"/>
    <property type="evidence" value="ECO:0007669"/>
    <property type="project" value="InterPro"/>
</dbReference>
<proteinExistence type="predicted"/>
<feature type="repeat" description="PPR" evidence="2">
    <location>
        <begin position="466"/>
        <end position="500"/>
    </location>
</feature>
<dbReference type="NCBIfam" id="TIGR00756">
    <property type="entry name" value="PPR"/>
    <property type="match status" value="6"/>
</dbReference>
<protein>
    <recommendedName>
        <fullName evidence="5">Pentacotripeptide-repeat region of PRORP domain-containing protein</fullName>
    </recommendedName>
</protein>
<evidence type="ECO:0000256" key="2">
    <source>
        <dbReference type="PROSITE-ProRule" id="PRU00708"/>
    </source>
</evidence>
<dbReference type="FunFam" id="1.25.40.10:FF:000073">
    <property type="entry name" value="Pentatricopeptide repeat-containing protein chloroplastic"/>
    <property type="match status" value="3"/>
</dbReference>
<evidence type="ECO:0000256" key="1">
    <source>
        <dbReference type="ARBA" id="ARBA00022737"/>
    </source>
</evidence>
<dbReference type="FunFam" id="1.25.40.10:FF:001785">
    <property type="entry name" value="Putative pentatricopeptide repeat-containing protein At3g01580"/>
    <property type="match status" value="1"/>
</dbReference>
<dbReference type="InterPro" id="IPR046960">
    <property type="entry name" value="PPR_At4g14850-like_plant"/>
</dbReference>
<feature type="repeat" description="PPR" evidence="2">
    <location>
        <begin position="705"/>
        <end position="740"/>
    </location>
</feature>
<dbReference type="InterPro" id="IPR011990">
    <property type="entry name" value="TPR-like_helical_dom_sf"/>
</dbReference>
<dbReference type="AlphaFoldDB" id="A0A8S9JGQ2"/>
<feature type="repeat" description="PPR" evidence="2">
    <location>
        <begin position="76"/>
        <end position="106"/>
    </location>
</feature>
<sequence>MTKRSLYQWNTLLKSLSRDKQWQQVLSQFIQMFRCEEKPDNFTIPVALKACVELRQIKCGEIIHAFINKDASLASDLYVGSALIDMYAKCGRMTQALRVFDELEEKPDIVTWSSMVSGFERNGFPFEAVEFFRRMATSSHVSPDRVTLITLVSACTKLSDSKLGRCVHGFVMRGGFEKDLSLVNSLLNCYAKSGAFKEAVHLFKVMAEKDVISWSTVIACYVQNGAAAEALRVFNEMMGSGTEPSAATMLSVFQACAASHDLEQGRKSHELAIRKGIETEVKVSTALVDMYMKCFSPEEAYAVFSRIPKKDVVSWVALISGFTLNGMAHRSVEEFSKMLLENNTRPDSILMVKVLKACSDLGFLEQAECFHSYVIKFGFDSNPFIGASLVELYSRCGSLGSACKVFDEITLKDVVVWTSLITGYGIHGKGTKALETFTQMVESSEVEPNEVTFLSVLSACSHSEKDVISWSTVIACYVQNGAAAEALRVFNEMMGSGTEPSAATMLSVFQACAASHDLEQGRKSHELAIRKGIETEVKVSTALVDMYMKCFSPEEAYAVFSRIPKKDVVSWVALISGFTLNGMAHRSVEEFSKMLLENNTRPDSILMVKVLKACSDLGFLEQAECFHSYVIKFGFDSNPFIGASLVELYSRCGSLGSACKVFDEITLKDVVVWTSLITGYGIHGKGTKALETFTQMVESSEVEPNEVTFLSVLSACSHSGLIHEGLRIFELMVSQYGLVPNLEHYAVLVDLLGRVGELDAAIEITKGMPFSPTPQVLGTLLGACRIHQNDEMAETVAKKLFELEPNHAGYYMLMSNMYGVKGEWENVEKLRNAVRNRGIKKGLAESLIEIKRKVHSFVADDNMHPENEPVYGLLKELDLHMKQDFEDSVYFQTEGGS</sequence>
<dbReference type="Pfam" id="PF13041">
    <property type="entry name" value="PPR_2"/>
    <property type="match status" value="4"/>
</dbReference>
<evidence type="ECO:0008006" key="5">
    <source>
        <dbReference type="Google" id="ProtNLM"/>
    </source>
</evidence>
<dbReference type="Gene3D" id="1.25.40.10">
    <property type="entry name" value="Tetratricopeptide repeat domain"/>
    <property type="match status" value="5"/>
</dbReference>
<dbReference type="Pfam" id="PF01535">
    <property type="entry name" value="PPR"/>
    <property type="match status" value="2"/>
</dbReference>
<comment type="caution">
    <text evidence="3">The sequence shown here is derived from an EMBL/GenBank/DDBJ whole genome shotgun (WGS) entry which is preliminary data.</text>
</comment>
<feature type="repeat" description="PPR" evidence="2">
    <location>
        <begin position="108"/>
        <end position="142"/>
    </location>
</feature>
<dbReference type="InterPro" id="IPR002885">
    <property type="entry name" value="PPR_rpt"/>
</dbReference>
<dbReference type="PANTHER" id="PTHR47926">
    <property type="entry name" value="PENTATRICOPEPTIDE REPEAT-CONTAINING PROTEIN"/>
    <property type="match status" value="1"/>
</dbReference>
<feature type="repeat" description="PPR" evidence="2">
    <location>
        <begin position="669"/>
        <end position="704"/>
    </location>
</feature>
<dbReference type="FunFam" id="1.25.40.10:FF:000682">
    <property type="entry name" value="Pentatricopeptide repeat-containing protein At3g16610"/>
    <property type="match status" value="1"/>
</dbReference>
<dbReference type="Proteomes" id="UP000712281">
    <property type="component" value="Unassembled WGS sequence"/>
</dbReference>
<dbReference type="Pfam" id="PF20431">
    <property type="entry name" value="E_motif"/>
    <property type="match status" value="1"/>
</dbReference>
<name>A0A8S9JGQ2_BRACR</name>
<dbReference type="GO" id="GO:0003723">
    <property type="term" value="F:RNA binding"/>
    <property type="evidence" value="ECO:0007669"/>
    <property type="project" value="InterPro"/>
</dbReference>
<dbReference type="InterPro" id="IPR046848">
    <property type="entry name" value="E_motif"/>
</dbReference>
<reference evidence="3" key="1">
    <citation type="submission" date="2019-12" db="EMBL/GenBank/DDBJ databases">
        <title>Genome sequencing and annotation of Brassica cretica.</title>
        <authorList>
            <person name="Studholme D.J."/>
            <person name="Sarris P.F."/>
        </authorList>
    </citation>
    <scope>NUCLEOTIDE SEQUENCE</scope>
    <source>
        <strain evidence="3">PFS-001/15</strain>
        <tissue evidence="3">Leaf</tissue>
    </source>
</reference>
<accession>A0A8S9JGQ2</accession>
<gene>
    <name evidence="3" type="ORF">F2Q68_00002529</name>
</gene>
<evidence type="ECO:0000313" key="4">
    <source>
        <dbReference type="Proteomes" id="UP000712281"/>
    </source>
</evidence>